<evidence type="ECO:0000256" key="3">
    <source>
        <dbReference type="ARBA" id="ARBA00022603"/>
    </source>
</evidence>
<reference evidence="13" key="1">
    <citation type="submission" date="2020-06" db="EMBL/GenBank/DDBJ databases">
        <title>WGS assembly of Ceratodon purpureus strain R40.</title>
        <authorList>
            <person name="Carey S.B."/>
            <person name="Jenkins J."/>
            <person name="Shu S."/>
            <person name="Lovell J.T."/>
            <person name="Sreedasyam A."/>
            <person name="Maumus F."/>
            <person name="Tiley G.P."/>
            <person name="Fernandez-Pozo N."/>
            <person name="Barry K."/>
            <person name="Chen C."/>
            <person name="Wang M."/>
            <person name="Lipzen A."/>
            <person name="Daum C."/>
            <person name="Saski C.A."/>
            <person name="Payton A.C."/>
            <person name="Mcbreen J.C."/>
            <person name="Conrad R.E."/>
            <person name="Kollar L.M."/>
            <person name="Olsson S."/>
            <person name="Huttunen S."/>
            <person name="Landis J.B."/>
            <person name="Wickett N.J."/>
            <person name="Johnson M.G."/>
            <person name="Rensing S.A."/>
            <person name="Grimwood J."/>
            <person name="Schmutz J."/>
            <person name="Mcdaniel S.F."/>
        </authorList>
    </citation>
    <scope>NUCLEOTIDE SEQUENCE</scope>
    <source>
        <strain evidence="13">R40</strain>
    </source>
</reference>
<evidence type="ECO:0000259" key="10">
    <source>
        <dbReference type="PROSITE" id="PS50280"/>
    </source>
</evidence>
<dbReference type="PROSITE" id="PS50280">
    <property type="entry name" value="SET"/>
    <property type="match status" value="1"/>
</dbReference>
<evidence type="ECO:0000256" key="9">
    <source>
        <dbReference type="SAM" id="MobiDB-lite"/>
    </source>
</evidence>
<dbReference type="EMBL" id="CM026431">
    <property type="protein sequence ID" value="KAG0559522.1"/>
    <property type="molecule type" value="Genomic_DNA"/>
</dbReference>
<accession>A0A8T0GRC2</accession>
<keyword evidence="6" id="KW-0479">Metal-binding</keyword>
<dbReference type="InterPro" id="IPR050973">
    <property type="entry name" value="H3K9_Histone-Lys_N-MTase"/>
</dbReference>
<dbReference type="OrthoDB" id="308383at2759"/>
<dbReference type="PANTHER" id="PTHR46223">
    <property type="entry name" value="HISTONE-LYSINE N-METHYLTRANSFERASE SUV39H"/>
    <property type="match status" value="1"/>
</dbReference>
<comment type="subcellular location">
    <subcellularLocation>
        <location evidence="1">Chromosome</location>
    </subcellularLocation>
</comment>
<evidence type="ECO:0000256" key="8">
    <source>
        <dbReference type="ARBA" id="ARBA00022833"/>
    </source>
</evidence>
<dbReference type="InterPro" id="IPR001214">
    <property type="entry name" value="SET_dom"/>
</dbReference>
<evidence type="ECO:0000256" key="4">
    <source>
        <dbReference type="ARBA" id="ARBA00022679"/>
    </source>
</evidence>
<dbReference type="PROSITE" id="PS51805">
    <property type="entry name" value="EPHD"/>
    <property type="match status" value="1"/>
</dbReference>
<keyword evidence="2" id="KW-0158">Chromosome</keyword>
<dbReference type="GO" id="GO:0042054">
    <property type="term" value="F:histone methyltransferase activity"/>
    <property type="evidence" value="ECO:0007669"/>
    <property type="project" value="InterPro"/>
</dbReference>
<name>A0A8T0GRC2_CERPU</name>
<dbReference type="AlphaFoldDB" id="A0A8T0GRC2"/>
<sequence length="691" mass="78440">MTPVSSKANVNHVGVEMDVKRERMEDGSLKACRTQPGSLVNFGRPLSKTVTESPLNSPSRFGSNSESLRTSKKLVRETVLPAAEESEDEGSTLSNDYLKGHNEGRPVEVVPSDWSRDVRCDLCERGVSLSLGAWYSWCCGNPSRGCSCSFDDIQRKKKALLWKAGKKWKASNPPYPWSGKVHKRCALWSAEAFEEPEHSRRILQIDEAVKRTRRIKCSDSNCGLFGATLGCRVNTCRRSFHYPCADNLAALVKVRMCEGMSKPVTCFDHLHVNDENVEKESKKRKKGKTGLSPLAIASPSEVRVRAPVIILDSSDEEDNLPLPTAQDVIRRWNTGRKRGSRFALTKSAVTPNSWPRATNAGPAYLGKNLLVADISNGLEPVKVPCTNDVDRDPPPFLNEYMTKSRYRGQPLGSRTCSHPLMNRPAKACNGCHLHDPDDPAAPMSVHIPFQNREDDFREDWQKERMYGRLPYDKHGRLVIGTEYNELVECNDRCKCGDNCINREMQKGLRIPIELYKTVEKGWAVRTLVPIPRGRFVIEFVGDVLTQDEAQKFGQVYDEIKRSYLYDLDYPESKRTPDFTLDGFHASNVARFINHSCDANLKIYRVYVETTYKWLPHIGMYAQRDIEAGEELSYDYNYSRHELQAHDGKSNLAEAGKQRNKDNDSTHIKCYCRATNCREWLWRPFHSGEDSD</sequence>
<evidence type="ECO:0000256" key="6">
    <source>
        <dbReference type="ARBA" id="ARBA00022723"/>
    </source>
</evidence>
<feature type="domain" description="Post-SET" evidence="11">
    <location>
        <begin position="665"/>
        <end position="681"/>
    </location>
</feature>
<dbReference type="SMART" id="SM00317">
    <property type="entry name" value="SET"/>
    <property type="match status" value="1"/>
</dbReference>
<evidence type="ECO:0000256" key="7">
    <source>
        <dbReference type="ARBA" id="ARBA00022771"/>
    </source>
</evidence>
<keyword evidence="4" id="KW-0808">Transferase</keyword>
<dbReference type="Pfam" id="PF05033">
    <property type="entry name" value="Pre-SET"/>
    <property type="match status" value="1"/>
</dbReference>
<evidence type="ECO:0000256" key="5">
    <source>
        <dbReference type="ARBA" id="ARBA00022691"/>
    </source>
</evidence>
<dbReference type="GO" id="GO:0032259">
    <property type="term" value="P:methylation"/>
    <property type="evidence" value="ECO:0007669"/>
    <property type="project" value="UniProtKB-KW"/>
</dbReference>
<feature type="compositionally biased region" description="Polar residues" evidence="9">
    <location>
        <begin position="48"/>
        <end position="68"/>
    </location>
</feature>
<protein>
    <submittedName>
        <fullName evidence="13">Uncharacterized protein</fullName>
    </submittedName>
</protein>
<feature type="domain" description="SET" evidence="10">
    <location>
        <begin position="510"/>
        <end position="636"/>
    </location>
</feature>
<dbReference type="PROSITE" id="PS50868">
    <property type="entry name" value="POST_SET"/>
    <property type="match status" value="1"/>
</dbReference>
<feature type="region of interest" description="Disordered" evidence="9">
    <location>
        <begin position="43"/>
        <end position="102"/>
    </location>
</feature>
<dbReference type="InterPro" id="IPR007728">
    <property type="entry name" value="Pre-SET_dom"/>
</dbReference>
<proteinExistence type="predicted"/>
<dbReference type="Gene3D" id="3.30.40.10">
    <property type="entry name" value="Zinc/RING finger domain, C3HC4 (zinc finger)"/>
    <property type="match status" value="1"/>
</dbReference>
<keyword evidence="7" id="KW-0863">Zinc-finger</keyword>
<evidence type="ECO:0000313" key="14">
    <source>
        <dbReference type="Proteomes" id="UP000822688"/>
    </source>
</evidence>
<dbReference type="InterPro" id="IPR034732">
    <property type="entry name" value="EPHD"/>
</dbReference>
<organism evidence="13 14">
    <name type="scientific">Ceratodon purpureus</name>
    <name type="common">Fire moss</name>
    <name type="synonym">Dicranum purpureum</name>
    <dbReference type="NCBI Taxonomy" id="3225"/>
    <lineage>
        <taxon>Eukaryota</taxon>
        <taxon>Viridiplantae</taxon>
        <taxon>Streptophyta</taxon>
        <taxon>Embryophyta</taxon>
        <taxon>Bryophyta</taxon>
        <taxon>Bryophytina</taxon>
        <taxon>Bryopsida</taxon>
        <taxon>Dicranidae</taxon>
        <taxon>Pseudoditrichales</taxon>
        <taxon>Ditrichaceae</taxon>
        <taxon>Ceratodon</taxon>
    </lineage>
</organism>
<evidence type="ECO:0000256" key="1">
    <source>
        <dbReference type="ARBA" id="ARBA00004286"/>
    </source>
</evidence>
<evidence type="ECO:0000259" key="11">
    <source>
        <dbReference type="PROSITE" id="PS50868"/>
    </source>
</evidence>
<keyword evidence="14" id="KW-1185">Reference proteome</keyword>
<dbReference type="Pfam" id="PF00856">
    <property type="entry name" value="SET"/>
    <property type="match status" value="1"/>
</dbReference>
<dbReference type="InterPro" id="IPR013083">
    <property type="entry name" value="Znf_RING/FYVE/PHD"/>
</dbReference>
<evidence type="ECO:0000313" key="13">
    <source>
        <dbReference type="EMBL" id="KAG0559522.1"/>
    </source>
</evidence>
<dbReference type="Pfam" id="PF13771">
    <property type="entry name" value="zf-HC5HC2H"/>
    <property type="match status" value="1"/>
</dbReference>
<keyword evidence="5" id="KW-0949">S-adenosyl-L-methionine</keyword>
<dbReference type="GO" id="GO:0008270">
    <property type="term" value="F:zinc ion binding"/>
    <property type="evidence" value="ECO:0007669"/>
    <property type="project" value="UniProtKB-KW"/>
</dbReference>
<dbReference type="Proteomes" id="UP000822688">
    <property type="component" value="Chromosome 10"/>
</dbReference>
<keyword evidence="3" id="KW-0489">Methyltransferase</keyword>
<dbReference type="GO" id="GO:0005634">
    <property type="term" value="C:nucleus"/>
    <property type="evidence" value="ECO:0007669"/>
    <property type="project" value="InterPro"/>
</dbReference>
<comment type="caution">
    <text evidence="13">The sequence shown here is derived from an EMBL/GenBank/DDBJ whole genome shotgun (WGS) entry which is preliminary data.</text>
</comment>
<gene>
    <name evidence="13" type="ORF">KC19_10G111600</name>
</gene>
<dbReference type="GO" id="GO:0005694">
    <property type="term" value="C:chromosome"/>
    <property type="evidence" value="ECO:0007669"/>
    <property type="project" value="UniProtKB-SubCell"/>
</dbReference>
<dbReference type="PANTHER" id="PTHR46223:SF3">
    <property type="entry name" value="HISTONE-LYSINE N-METHYLTRANSFERASE SET-23"/>
    <property type="match status" value="1"/>
</dbReference>
<evidence type="ECO:0000256" key="2">
    <source>
        <dbReference type="ARBA" id="ARBA00022454"/>
    </source>
</evidence>
<keyword evidence="8" id="KW-0862">Zinc</keyword>
<evidence type="ECO:0000259" key="12">
    <source>
        <dbReference type="PROSITE" id="PS51805"/>
    </source>
</evidence>
<dbReference type="Gene3D" id="2.170.270.10">
    <property type="entry name" value="SET domain"/>
    <property type="match status" value="1"/>
</dbReference>
<dbReference type="InterPro" id="IPR003616">
    <property type="entry name" value="Post-SET_dom"/>
</dbReference>
<dbReference type="SUPFAM" id="SSF82199">
    <property type="entry name" value="SET domain"/>
    <property type="match status" value="1"/>
</dbReference>
<dbReference type="InterPro" id="IPR046341">
    <property type="entry name" value="SET_dom_sf"/>
</dbReference>
<feature type="domain" description="PHD-type" evidence="12">
    <location>
        <begin position="145"/>
        <end position="270"/>
    </location>
</feature>